<dbReference type="RefSeq" id="WP_029535911.1">
    <property type="nucleotide sequence ID" value="NZ_CP061007.1"/>
</dbReference>
<dbReference type="STRING" id="994479.GCA_000194155_06197"/>
<sequence length="277" mass="31868">MARTSPTFRRRRLARRVRQLREEAGMTQEKAAAGLDMSTSALSRKETGEVATSVHEIRSMMDLYDAYDPDLLDLARAARERGWWRAYGVEDRGYVDLETEACTVRELSLMYIPGLLQTEEYMRAIFKADRVRRTKKVFENQVSVRLIRQQRILDGEQPLRLVAVLDEVALGRPIGGPDVMRDQLKHVLQTAEYRQVELRVIGRETGPHPGMEGSFIILSFPEPEDQDLLYIAYPTGSIHVEKEPEVQEASLVFEHLRKIALSREKSMERIEQVARTL</sequence>
<keyword evidence="3" id="KW-1185">Reference proteome</keyword>
<dbReference type="OrthoDB" id="4285266at2"/>
<protein>
    <submittedName>
        <fullName evidence="2">Helix-turn-helix protein</fullName>
    </submittedName>
</protein>
<feature type="domain" description="HTH cro/C1-type" evidence="1">
    <location>
        <begin position="17"/>
        <end position="72"/>
    </location>
</feature>
<accession>A0A2N3XRN2</accession>
<evidence type="ECO:0000259" key="1">
    <source>
        <dbReference type="PROSITE" id="PS50943"/>
    </source>
</evidence>
<dbReference type="Pfam" id="PF19054">
    <property type="entry name" value="DUF5753"/>
    <property type="match status" value="1"/>
</dbReference>
<dbReference type="InterPro" id="IPR010982">
    <property type="entry name" value="Lambda_DNA-bd_dom_sf"/>
</dbReference>
<dbReference type="SMART" id="SM00530">
    <property type="entry name" value="HTH_XRE"/>
    <property type="match status" value="1"/>
</dbReference>
<organism evidence="2 3">
    <name type="scientific">Saccharopolyspora spinosa</name>
    <dbReference type="NCBI Taxonomy" id="60894"/>
    <lineage>
        <taxon>Bacteria</taxon>
        <taxon>Bacillati</taxon>
        <taxon>Actinomycetota</taxon>
        <taxon>Actinomycetes</taxon>
        <taxon>Pseudonocardiales</taxon>
        <taxon>Pseudonocardiaceae</taxon>
        <taxon>Saccharopolyspora</taxon>
    </lineage>
</organism>
<dbReference type="InterPro" id="IPR001387">
    <property type="entry name" value="Cro/C1-type_HTH"/>
</dbReference>
<evidence type="ECO:0000313" key="2">
    <source>
        <dbReference type="EMBL" id="PKW13292.1"/>
    </source>
</evidence>
<dbReference type="EMBL" id="PJNB01000001">
    <property type="protein sequence ID" value="PKW13292.1"/>
    <property type="molecule type" value="Genomic_DNA"/>
</dbReference>
<dbReference type="InterPro" id="IPR043917">
    <property type="entry name" value="DUF5753"/>
</dbReference>
<evidence type="ECO:0000313" key="3">
    <source>
        <dbReference type="Proteomes" id="UP000233786"/>
    </source>
</evidence>
<dbReference type="CDD" id="cd00093">
    <property type="entry name" value="HTH_XRE"/>
    <property type="match status" value="1"/>
</dbReference>
<name>A0A2N3XRN2_SACSN</name>
<dbReference type="Proteomes" id="UP000233786">
    <property type="component" value="Unassembled WGS sequence"/>
</dbReference>
<dbReference type="PROSITE" id="PS50943">
    <property type="entry name" value="HTH_CROC1"/>
    <property type="match status" value="1"/>
</dbReference>
<dbReference type="Gene3D" id="1.10.260.40">
    <property type="entry name" value="lambda repressor-like DNA-binding domains"/>
    <property type="match status" value="1"/>
</dbReference>
<proteinExistence type="predicted"/>
<dbReference type="Pfam" id="PF13560">
    <property type="entry name" value="HTH_31"/>
    <property type="match status" value="1"/>
</dbReference>
<dbReference type="AlphaFoldDB" id="A0A2N3XRN2"/>
<dbReference type="GO" id="GO:0003677">
    <property type="term" value="F:DNA binding"/>
    <property type="evidence" value="ECO:0007669"/>
    <property type="project" value="InterPro"/>
</dbReference>
<reference evidence="2" key="1">
    <citation type="submission" date="2017-12" db="EMBL/GenBank/DDBJ databases">
        <title>Sequencing the genomes of 1000 Actinobacteria strains.</title>
        <authorList>
            <person name="Klenk H.-P."/>
        </authorList>
    </citation>
    <scope>NUCLEOTIDE SEQUENCE [LARGE SCALE GENOMIC DNA]</scope>
    <source>
        <strain evidence="2">DSM 44228</strain>
    </source>
</reference>
<gene>
    <name evidence="2" type="ORF">A8926_0801</name>
</gene>
<comment type="caution">
    <text evidence="2">The sequence shown here is derived from an EMBL/GenBank/DDBJ whole genome shotgun (WGS) entry which is preliminary data.</text>
</comment>
<dbReference type="SUPFAM" id="SSF47413">
    <property type="entry name" value="lambda repressor-like DNA-binding domains"/>
    <property type="match status" value="1"/>
</dbReference>